<evidence type="ECO:0000313" key="2">
    <source>
        <dbReference type="EMBL" id="MDL9979366.1"/>
    </source>
</evidence>
<comment type="caution">
    <text evidence="2">The sequence shown here is derived from an EMBL/GenBank/DDBJ whole genome shotgun (WGS) entry which is preliminary data.</text>
</comment>
<accession>A0ABT7MY64</accession>
<name>A0ABT7MY64_9MICO</name>
<feature type="transmembrane region" description="Helical" evidence="1">
    <location>
        <begin position="43"/>
        <end position="61"/>
    </location>
</feature>
<proteinExistence type="predicted"/>
<reference evidence="2 3" key="1">
    <citation type="submission" date="2023-06" db="EMBL/GenBank/DDBJ databases">
        <title>Microbacterium sp. nov., isolated from a waste landfill.</title>
        <authorList>
            <person name="Wen W."/>
        </authorList>
    </citation>
    <scope>NUCLEOTIDE SEQUENCE [LARGE SCALE GENOMIC DNA]</scope>
    <source>
        <strain evidence="2 3">ASV49</strain>
    </source>
</reference>
<organism evidence="2 3">
    <name type="scientific">Microbacterium candidum</name>
    <dbReference type="NCBI Taxonomy" id="3041922"/>
    <lineage>
        <taxon>Bacteria</taxon>
        <taxon>Bacillati</taxon>
        <taxon>Actinomycetota</taxon>
        <taxon>Actinomycetes</taxon>
        <taxon>Micrococcales</taxon>
        <taxon>Microbacteriaceae</taxon>
        <taxon>Microbacterium</taxon>
    </lineage>
</organism>
<feature type="transmembrane region" description="Helical" evidence="1">
    <location>
        <begin position="68"/>
        <end position="90"/>
    </location>
</feature>
<evidence type="ECO:0000313" key="3">
    <source>
        <dbReference type="Proteomes" id="UP001235064"/>
    </source>
</evidence>
<keyword evidence="1" id="KW-0812">Transmembrane</keyword>
<keyword evidence="3" id="KW-1185">Reference proteome</keyword>
<protein>
    <recommendedName>
        <fullName evidence="4">Major facilitator superfamily (MFS) profile domain-containing protein</fullName>
    </recommendedName>
</protein>
<sequence length="110" mass="10746">MGSITDGQPERRGVRARLGVGIAVVLGVVAGFFGSIFGPFSVMLAGGILTAVGGIAAVAFRGRTWTRVVLAVGIAVVIGACAYVLIGLVMPQGAGSGSGGGCEPGGTCRP</sequence>
<evidence type="ECO:0008006" key="4">
    <source>
        <dbReference type="Google" id="ProtNLM"/>
    </source>
</evidence>
<evidence type="ECO:0000256" key="1">
    <source>
        <dbReference type="SAM" id="Phobius"/>
    </source>
</evidence>
<dbReference type="EMBL" id="JASXSZ010000002">
    <property type="protein sequence ID" value="MDL9979366.1"/>
    <property type="molecule type" value="Genomic_DNA"/>
</dbReference>
<gene>
    <name evidence="2" type="ORF">QSV35_08465</name>
</gene>
<feature type="transmembrane region" description="Helical" evidence="1">
    <location>
        <begin position="18"/>
        <end position="37"/>
    </location>
</feature>
<keyword evidence="1" id="KW-1133">Transmembrane helix</keyword>
<dbReference type="RefSeq" id="WP_286288234.1">
    <property type="nucleotide sequence ID" value="NZ_JASXSZ010000002.1"/>
</dbReference>
<keyword evidence="1" id="KW-0472">Membrane</keyword>
<dbReference type="Proteomes" id="UP001235064">
    <property type="component" value="Unassembled WGS sequence"/>
</dbReference>